<dbReference type="InterPro" id="IPR008201">
    <property type="entry name" value="HepT-like"/>
</dbReference>
<evidence type="ECO:0000256" key="1">
    <source>
        <dbReference type="ARBA" id="ARBA00022553"/>
    </source>
</evidence>
<keyword evidence="5" id="KW-0378">Hydrolase</keyword>
<dbReference type="PANTHER" id="PTHR34139:SF1">
    <property type="entry name" value="RNASE MJ1380-RELATED"/>
    <property type="match status" value="1"/>
</dbReference>
<gene>
    <name evidence="7" type="ORF">Q5M86_09395</name>
</gene>
<keyword evidence="3" id="KW-0540">Nuclease</keyword>
<dbReference type="Gene3D" id="1.20.120.580">
    <property type="entry name" value="bsu32300-like"/>
    <property type="match status" value="1"/>
</dbReference>
<evidence type="ECO:0000256" key="6">
    <source>
        <dbReference type="ARBA" id="ARBA00024207"/>
    </source>
</evidence>
<evidence type="ECO:0000256" key="2">
    <source>
        <dbReference type="ARBA" id="ARBA00022649"/>
    </source>
</evidence>
<dbReference type="Pfam" id="PF01934">
    <property type="entry name" value="HepT-like"/>
    <property type="match status" value="1"/>
</dbReference>
<dbReference type="PANTHER" id="PTHR34139">
    <property type="entry name" value="UPF0331 PROTEIN MJ0127"/>
    <property type="match status" value="1"/>
</dbReference>
<evidence type="ECO:0000256" key="3">
    <source>
        <dbReference type="ARBA" id="ARBA00022722"/>
    </source>
</evidence>
<keyword evidence="2" id="KW-1277">Toxin-antitoxin system</keyword>
<sequence>MFHKNNNPKIEWSLLSYMRNFLIHQYYDVCNDIIWETVKKDIPKLKEYINSIKLK</sequence>
<organism evidence="7 8">
    <name type="scientific">Brachyspira innocens</name>
    <dbReference type="NCBI Taxonomy" id="13264"/>
    <lineage>
        <taxon>Bacteria</taxon>
        <taxon>Pseudomonadati</taxon>
        <taxon>Spirochaetota</taxon>
        <taxon>Spirochaetia</taxon>
        <taxon>Brachyspirales</taxon>
        <taxon>Brachyspiraceae</taxon>
        <taxon>Brachyspira</taxon>
    </lineage>
</organism>
<protein>
    <submittedName>
        <fullName evidence="7">DUF86 domain-containing protein</fullName>
    </submittedName>
</protein>
<keyword evidence="8" id="KW-1185">Reference proteome</keyword>
<comment type="caution">
    <text evidence="7">The sequence shown here is derived from an EMBL/GenBank/DDBJ whole genome shotgun (WGS) entry which is preliminary data.</text>
</comment>
<name>A0ABT8Z0I5_9SPIR</name>
<evidence type="ECO:0000313" key="8">
    <source>
        <dbReference type="Proteomes" id="UP001175147"/>
    </source>
</evidence>
<evidence type="ECO:0000256" key="5">
    <source>
        <dbReference type="ARBA" id="ARBA00022801"/>
    </source>
</evidence>
<accession>A0ABT8Z0I5</accession>
<evidence type="ECO:0000313" key="7">
    <source>
        <dbReference type="EMBL" id="MDO7020987.1"/>
    </source>
</evidence>
<evidence type="ECO:0000256" key="4">
    <source>
        <dbReference type="ARBA" id="ARBA00022741"/>
    </source>
</evidence>
<dbReference type="EMBL" id="JAUPBM010000123">
    <property type="protein sequence ID" value="MDO7020987.1"/>
    <property type="molecule type" value="Genomic_DNA"/>
</dbReference>
<dbReference type="Proteomes" id="UP001175147">
    <property type="component" value="Unassembled WGS sequence"/>
</dbReference>
<keyword evidence="4" id="KW-0547">Nucleotide-binding</keyword>
<comment type="similarity">
    <text evidence="6">Belongs to the HepT RNase toxin family.</text>
</comment>
<keyword evidence="1" id="KW-0597">Phosphoprotein</keyword>
<dbReference type="RefSeq" id="WP_280513019.1">
    <property type="nucleotide sequence ID" value="NZ_JAUPBL010000069.1"/>
</dbReference>
<dbReference type="InterPro" id="IPR037038">
    <property type="entry name" value="HepT-like_sf"/>
</dbReference>
<dbReference type="InterPro" id="IPR051813">
    <property type="entry name" value="HepT_RNase_toxin"/>
</dbReference>
<proteinExistence type="inferred from homology"/>
<reference evidence="7" key="1">
    <citation type="submission" date="2023-07" db="EMBL/GenBank/DDBJ databases">
        <title>Mucosal microbiota of week-old chicken and adult hens.</title>
        <authorList>
            <person name="Volf J."/>
            <person name="Karasova D."/>
            <person name="Crhanova M."/>
            <person name="Faldynova M."/>
            <person name="Prikrylova H."/>
            <person name="Zeman M."/>
            <person name="Babak V."/>
            <person name="Rajova J."/>
            <person name="Rychlik I."/>
        </authorList>
    </citation>
    <scope>NUCLEOTIDE SEQUENCE</scope>
    <source>
        <strain evidence="7">ET902</strain>
    </source>
</reference>